<name>A0A7L4ZNK6_9FLAO</name>
<protein>
    <submittedName>
        <fullName evidence="1">Uncharacterized protein</fullName>
    </submittedName>
</protein>
<dbReference type="KEGG" id="kan:IMCC3317_37040"/>
<dbReference type="Proteomes" id="UP000464657">
    <property type="component" value="Chromosome"/>
</dbReference>
<accession>A0A7L4ZNK6</accession>
<evidence type="ECO:0000313" key="2">
    <source>
        <dbReference type="Proteomes" id="UP000464657"/>
    </source>
</evidence>
<reference evidence="1 2" key="1">
    <citation type="journal article" date="2013" name="Int. J. Syst. Evol. Microbiol.">
        <title>Kordia antarctica sp. nov., isolated from Antarctic seawater.</title>
        <authorList>
            <person name="Baek K."/>
            <person name="Choi A."/>
            <person name="Kang I."/>
            <person name="Lee K."/>
            <person name="Cho J.C."/>
        </authorList>
    </citation>
    <scope>NUCLEOTIDE SEQUENCE [LARGE SCALE GENOMIC DNA]</scope>
    <source>
        <strain evidence="1 2">IMCC3317</strain>
    </source>
</reference>
<dbReference type="AlphaFoldDB" id="A0A7L4ZNK6"/>
<organism evidence="1 2">
    <name type="scientific">Kordia antarctica</name>
    <dbReference type="NCBI Taxonomy" id="1218801"/>
    <lineage>
        <taxon>Bacteria</taxon>
        <taxon>Pseudomonadati</taxon>
        <taxon>Bacteroidota</taxon>
        <taxon>Flavobacteriia</taxon>
        <taxon>Flavobacteriales</taxon>
        <taxon>Flavobacteriaceae</taxon>
        <taxon>Kordia</taxon>
    </lineage>
</organism>
<keyword evidence="2" id="KW-1185">Reference proteome</keyword>
<gene>
    <name evidence="1" type="ORF">IMCC3317_37040</name>
</gene>
<proteinExistence type="predicted"/>
<sequence length="834" mass="95071">MLNFFKGTKDENKKTIAKLYVSRNFSVYDLQTSLAAFHETESQTKLIFKRISNGFTVDTNLETNEKKRIVTTTRLQYIQNETSIYVIAERVEIDLSSYEETKKAADFDLKKQAFFIHLQKHLLALQNDHLYALANEEAVSFVQSVDLETQNFIFHQLEHTECVLSILGISEVTFQTTEKVAPKNTSWYFMLTSKRTFLIGKSTDDIMELIDISSESFTIENKTGKDLITTDSLSFYTEFMNDYLYRELLPVIENTGNRLAIFADILVKKYNKKDIHLQLASRLFQLQSTTSDLLLNELKATLIPHLKRLKIDTTQQEIVLGIFTKHANAQETFGENLILITEDWNLSYAEKKKFLNILQPLQKKATAKYTIAFHDYMYALFLEKEKKAEVVFEFNLNYAKHLTNAERFTEAISLYRTIYETLPDDSIIDLLPTNTTNLLEGEGGQQLKITILESILYIQKKLNDDVSETVHRLAELQPLVHTRINALAAHLAYEQKAKTIREVLLAKDLVTNETEISTDYQRLEKKEVLKEVVPSCFKNASGFFDSLNNFIAALNPPDYESVISFSDRLNTHNHPEIMKRVTAICYALQINVPECYIGRGTYETSVIGVEGKPSFLVIGIDFLDKENVRYLEINALTFLIAIELAHMYFEHSKITSTDVWRGAADKGFTVVSMLLTVLPFVGNIGAIFGNIANVEKYGKIINRVEQVASVADKGQGIMDVSDKFNLNPFSRDTSQSNDSQNLLITSRLMEIVADKVALLFCDDLKAAVKGLLVGTPTFEQDCHIISQYGVEAFLARTNENGEFVHQELIIRLKSMCAFYLSDTFETLKKQLHSA</sequence>
<evidence type="ECO:0000313" key="1">
    <source>
        <dbReference type="EMBL" id="QHI38313.1"/>
    </source>
</evidence>
<dbReference type="EMBL" id="CP019288">
    <property type="protein sequence ID" value="QHI38313.1"/>
    <property type="molecule type" value="Genomic_DNA"/>
</dbReference>
<dbReference type="OrthoDB" id="1404222at2"/>
<dbReference type="RefSeq" id="WP_160130867.1">
    <property type="nucleotide sequence ID" value="NZ_CP019288.1"/>
</dbReference>